<sequence length="348" mass="37582">MVAVGSSLLPLFLYSLLPLTLALDVFLFENCTQGTNFTASSTYQANLNSIVSQLSSLTEFNNGFYNLSTGTSPDNVNAIALCTADRTRDQCISCVNYTITELRGACPWNKEAIAWSEFCMVKYANRNLFGNLENDPRKCAPSPTFAMNPDQFNAAVSQLMNKLNINATAGDPRKYASGQTKSGFDTVYGSVQCTPDLDDESCGSCLNISTTELLNCCSGKIGCRVLSPNCMLRFESNPFENEAPEPPGPPPTPTHSPTGKGKRNNSNTTRIVIIVIVSVVGSVIVLSICIFSRRRNSLVKARTVDGITGVESLQFNFDAVQNATDNFSESNKLGAGGFGAVYKIQLSE</sequence>
<dbReference type="Gene3D" id="3.30.430.20">
    <property type="entry name" value="Gnk2 domain, C-X8-C-X2-C motif"/>
    <property type="match status" value="2"/>
</dbReference>
<feature type="transmembrane region" description="Helical" evidence="4">
    <location>
        <begin position="271"/>
        <end position="292"/>
    </location>
</feature>
<dbReference type="FunFam" id="3.30.430.20:FF:000003">
    <property type="entry name" value="Cysteine-rich RLK (RECEPTOR-like protein kinase) 10"/>
    <property type="match status" value="1"/>
</dbReference>
<proteinExistence type="predicted"/>
<keyword evidence="1 5" id="KW-0732">Signal</keyword>
<keyword evidence="4" id="KW-0812">Transmembrane</keyword>
<evidence type="ECO:0000256" key="5">
    <source>
        <dbReference type="SAM" id="SignalP"/>
    </source>
</evidence>
<dbReference type="InterPro" id="IPR002902">
    <property type="entry name" value="GNK2"/>
</dbReference>
<evidence type="ECO:0000313" key="7">
    <source>
        <dbReference type="EMBL" id="OMO64951.1"/>
    </source>
</evidence>
<evidence type="ECO:0000256" key="3">
    <source>
        <dbReference type="SAM" id="MobiDB-lite"/>
    </source>
</evidence>
<dbReference type="Gene3D" id="3.30.200.20">
    <property type="entry name" value="Phosphorylase Kinase, domain 1"/>
    <property type="match status" value="1"/>
</dbReference>
<gene>
    <name evidence="7" type="ORF">COLO4_31696</name>
</gene>
<keyword evidence="4" id="KW-1133">Transmembrane helix</keyword>
<feature type="chain" id="PRO_5012458465" description="Gnk2-homologous domain-containing protein" evidence="5">
    <location>
        <begin position="23"/>
        <end position="348"/>
    </location>
</feature>
<organism evidence="7 8">
    <name type="scientific">Corchorus olitorius</name>
    <dbReference type="NCBI Taxonomy" id="93759"/>
    <lineage>
        <taxon>Eukaryota</taxon>
        <taxon>Viridiplantae</taxon>
        <taxon>Streptophyta</taxon>
        <taxon>Embryophyta</taxon>
        <taxon>Tracheophyta</taxon>
        <taxon>Spermatophyta</taxon>
        <taxon>Magnoliopsida</taxon>
        <taxon>eudicotyledons</taxon>
        <taxon>Gunneridae</taxon>
        <taxon>Pentapetalae</taxon>
        <taxon>rosids</taxon>
        <taxon>malvids</taxon>
        <taxon>Malvales</taxon>
        <taxon>Malvaceae</taxon>
        <taxon>Grewioideae</taxon>
        <taxon>Apeibeae</taxon>
        <taxon>Corchorus</taxon>
    </lineage>
</organism>
<dbReference type="Pfam" id="PF01657">
    <property type="entry name" value="Stress-antifung"/>
    <property type="match status" value="2"/>
</dbReference>
<evidence type="ECO:0000256" key="2">
    <source>
        <dbReference type="ARBA" id="ARBA00022737"/>
    </source>
</evidence>
<dbReference type="PANTHER" id="PTHR32099:SF51">
    <property type="entry name" value="CYSTEINE-RICH RECEPTOR-LIKE PROTEIN KINASE 25 ISOFORM X1"/>
    <property type="match status" value="1"/>
</dbReference>
<keyword evidence="4" id="KW-0472">Membrane</keyword>
<accession>A0A1R3H3Q0</accession>
<dbReference type="OrthoDB" id="1909574at2759"/>
<feature type="compositionally biased region" description="Pro residues" evidence="3">
    <location>
        <begin position="244"/>
        <end position="254"/>
    </location>
</feature>
<protein>
    <recommendedName>
        <fullName evidence="6">Gnk2-homologous domain-containing protein</fullName>
    </recommendedName>
</protein>
<dbReference type="CDD" id="cd23509">
    <property type="entry name" value="Gnk2-like"/>
    <property type="match status" value="2"/>
</dbReference>
<dbReference type="FunFam" id="3.30.430.20:FF:000002">
    <property type="entry name" value="Cysteine-rich receptor-like protein kinase 10"/>
    <property type="match status" value="1"/>
</dbReference>
<name>A0A1R3H3Q0_9ROSI</name>
<dbReference type="PANTHER" id="PTHR32099">
    <property type="entry name" value="CYSTEINE-RICH REPEAT SECRETORY PROTEIN"/>
    <property type="match status" value="1"/>
</dbReference>
<evidence type="ECO:0000256" key="4">
    <source>
        <dbReference type="SAM" id="Phobius"/>
    </source>
</evidence>
<evidence type="ECO:0000259" key="6">
    <source>
        <dbReference type="PROSITE" id="PS51473"/>
    </source>
</evidence>
<reference evidence="8" key="1">
    <citation type="submission" date="2013-09" db="EMBL/GenBank/DDBJ databases">
        <title>Corchorus olitorius genome sequencing.</title>
        <authorList>
            <person name="Alam M."/>
            <person name="Haque M.S."/>
            <person name="Islam M.S."/>
            <person name="Emdad E.M."/>
            <person name="Islam M.M."/>
            <person name="Ahmed B."/>
            <person name="Halim A."/>
            <person name="Hossen Q.M.M."/>
            <person name="Hossain M.Z."/>
            <person name="Ahmed R."/>
            <person name="Khan M.M."/>
            <person name="Islam R."/>
            <person name="Rashid M.M."/>
            <person name="Khan S.A."/>
            <person name="Rahman M.S."/>
            <person name="Alam M."/>
            <person name="Yahiya A.S."/>
            <person name="Khan M.S."/>
            <person name="Azam M.S."/>
            <person name="Haque T."/>
            <person name="Lashkar M.Z.H."/>
            <person name="Akhand A.I."/>
            <person name="Morshed G."/>
            <person name="Roy S."/>
            <person name="Uddin K.S."/>
            <person name="Rabeya T."/>
            <person name="Hossain A.S."/>
            <person name="Chowdhury A."/>
            <person name="Snigdha A.R."/>
            <person name="Mortoza M.S."/>
            <person name="Matin S.A."/>
            <person name="Hoque S.M.E."/>
            <person name="Islam M.K."/>
            <person name="Roy D.K."/>
            <person name="Haider R."/>
            <person name="Moosa M.M."/>
            <person name="Elias S.M."/>
            <person name="Hasan A.M."/>
            <person name="Jahan S."/>
            <person name="Shafiuddin M."/>
            <person name="Mahmood N."/>
            <person name="Shommy N.S."/>
        </authorList>
    </citation>
    <scope>NUCLEOTIDE SEQUENCE [LARGE SCALE GENOMIC DNA]</scope>
    <source>
        <strain evidence="8">cv. O-4</strain>
    </source>
</reference>
<keyword evidence="8" id="KW-1185">Reference proteome</keyword>
<dbReference type="AlphaFoldDB" id="A0A1R3H3Q0"/>
<evidence type="ECO:0000256" key="1">
    <source>
        <dbReference type="ARBA" id="ARBA00022729"/>
    </source>
</evidence>
<dbReference type="InterPro" id="IPR038408">
    <property type="entry name" value="GNK2_sf"/>
</dbReference>
<evidence type="ECO:0000313" key="8">
    <source>
        <dbReference type="Proteomes" id="UP000187203"/>
    </source>
</evidence>
<feature type="region of interest" description="Disordered" evidence="3">
    <location>
        <begin position="240"/>
        <end position="264"/>
    </location>
</feature>
<dbReference type="Proteomes" id="UP000187203">
    <property type="component" value="Unassembled WGS sequence"/>
</dbReference>
<feature type="domain" description="Gnk2-homologous" evidence="6">
    <location>
        <begin position="134"/>
        <end position="239"/>
    </location>
</feature>
<dbReference type="EMBL" id="AWUE01020866">
    <property type="protein sequence ID" value="OMO64951.1"/>
    <property type="molecule type" value="Genomic_DNA"/>
</dbReference>
<keyword evidence="2" id="KW-0677">Repeat</keyword>
<comment type="caution">
    <text evidence="7">The sequence shown here is derived from an EMBL/GenBank/DDBJ whole genome shotgun (WGS) entry which is preliminary data.</text>
</comment>
<dbReference type="PROSITE" id="PS51473">
    <property type="entry name" value="GNK2"/>
    <property type="match status" value="2"/>
</dbReference>
<feature type="domain" description="Gnk2-homologous" evidence="6">
    <location>
        <begin position="25"/>
        <end position="128"/>
    </location>
</feature>
<feature type="signal peptide" evidence="5">
    <location>
        <begin position="1"/>
        <end position="22"/>
    </location>
</feature>
<dbReference type="STRING" id="93759.A0A1R3H3Q0"/>